<dbReference type="OrthoDB" id="7410762at2"/>
<gene>
    <name evidence="2" type="ORF">FBR43_02760</name>
</gene>
<evidence type="ECO:0000313" key="2">
    <source>
        <dbReference type="EMBL" id="TKD53262.1"/>
    </source>
</evidence>
<reference evidence="2 3" key="1">
    <citation type="submission" date="2019-04" db="EMBL/GenBank/DDBJ databases">
        <authorList>
            <person name="Yang Y."/>
            <person name="Wei D."/>
        </authorList>
    </citation>
    <scope>NUCLEOTIDE SEQUENCE [LARGE SCALE GENOMIC DNA]</scope>
    <source>
        <strain evidence="2 3">L-1-4w-11</strain>
    </source>
</reference>
<feature type="region of interest" description="Disordered" evidence="1">
    <location>
        <begin position="120"/>
        <end position="155"/>
    </location>
</feature>
<sequence length="260" mass="27776">MARLRERFGRRAGGLALAILFEGLLVLALLTLSPSLVRREDDSMTVFSAPAEVAAPITEPAAEETAPDPAPAERAAPAEPATPPLAELPPEVARVVPPPVVTPPPRLPFIELTRREMAEADIARPPRPAPPAPATRPRAAYGPPAPAAASSGDTEVVGTAPNGEPLYAAAWYREPYDNELSGYLSTARGPGWGLIACRTVRDFRVEDCVALGESPDRSNIARAVLAAAWQFRVRPPQKGGQPLVGSWVRIRIDYGTRPPR</sequence>
<evidence type="ECO:0000313" key="3">
    <source>
        <dbReference type="Proteomes" id="UP000309138"/>
    </source>
</evidence>
<evidence type="ECO:0000256" key="1">
    <source>
        <dbReference type="SAM" id="MobiDB-lite"/>
    </source>
</evidence>
<dbReference type="Proteomes" id="UP000309138">
    <property type="component" value="Unassembled WGS sequence"/>
</dbReference>
<dbReference type="AlphaFoldDB" id="A0A4U1L8G3"/>
<feature type="region of interest" description="Disordered" evidence="1">
    <location>
        <begin position="55"/>
        <end position="86"/>
    </location>
</feature>
<evidence type="ECO:0008006" key="4">
    <source>
        <dbReference type="Google" id="ProtNLM"/>
    </source>
</evidence>
<comment type="caution">
    <text evidence="2">The sequence shown here is derived from an EMBL/GenBank/DDBJ whole genome shotgun (WGS) entry which is preliminary data.</text>
</comment>
<feature type="compositionally biased region" description="Pro residues" evidence="1">
    <location>
        <begin position="125"/>
        <end position="134"/>
    </location>
</feature>
<dbReference type="EMBL" id="SWKR01000001">
    <property type="protein sequence ID" value="TKD53262.1"/>
    <property type="molecule type" value="Genomic_DNA"/>
</dbReference>
<organism evidence="2 3">
    <name type="scientific">Sphingomonas baiyangensis</name>
    <dbReference type="NCBI Taxonomy" id="2572576"/>
    <lineage>
        <taxon>Bacteria</taxon>
        <taxon>Pseudomonadati</taxon>
        <taxon>Pseudomonadota</taxon>
        <taxon>Alphaproteobacteria</taxon>
        <taxon>Sphingomonadales</taxon>
        <taxon>Sphingomonadaceae</taxon>
        <taxon>Sphingomonas</taxon>
    </lineage>
</organism>
<accession>A0A4U1L8G3</accession>
<keyword evidence="3" id="KW-1185">Reference proteome</keyword>
<name>A0A4U1L8G3_9SPHN</name>
<proteinExistence type="predicted"/>
<protein>
    <recommendedName>
        <fullName evidence="4">Protein TonB</fullName>
    </recommendedName>
</protein>